<protein>
    <submittedName>
        <fullName evidence="1">Uncharacterized protein</fullName>
    </submittedName>
</protein>
<reference evidence="1" key="1">
    <citation type="submission" date="2021-08" db="EMBL/GenBank/DDBJ databases">
        <title>The first chromosome-level gecko genome reveals the dynamic sex chromosomes of Neotropical dwarf geckos (Sphaerodactylidae: Sphaerodactylus).</title>
        <authorList>
            <person name="Pinto B.J."/>
            <person name="Keating S.E."/>
            <person name="Gamble T."/>
        </authorList>
    </citation>
    <scope>NUCLEOTIDE SEQUENCE</scope>
    <source>
        <strain evidence="1">TG3544</strain>
    </source>
</reference>
<evidence type="ECO:0000313" key="2">
    <source>
        <dbReference type="Proteomes" id="UP000827872"/>
    </source>
</evidence>
<sequence>MADMNGATGRPLTGEPDEGTGQVPGKDEIPRDPDLGDEEKDALVPDQHDPHLGVARSTNREASMGLPYSWAPSRQPCWGAAVAGWREFTWLTQPMGQDIYSEWDPVAQSEWSRVQVQAGAWAPEQGMVAWRQEQDEMQQEIHFIWRKMELLLASTKAAERDHQDPPQLPPPPPPEGGQLMPMPPTTSSKDPFEEEKARARLRQIRQGSRSMSEYVSVFRQLAGVVQDWPEQVKIHFFQEGLHPEVAQWAMVTAEPTSLAGWYTRAGEAEVRLCRVQLLKQRGNPPPASPRPPLGGTSPARGGKKAGESLYAQQRRLGLCLSCGGEGHKAAMCPSKKSDPLVVPAGSATKAGMAKGPGKMSPFKKGSGLQVELREVSSASEEAGGPESSEGSAGNDSDLA</sequence>
<dbReference type="EMBL" id="CM037621">
    <property type="protein sequence ID" value="KAH8001256.1"/>
    <property type="molecule type" value="Genomic_DNA"/>
</dbReference>
<organism evidence="1 2">
    <name type="scientific">Sphaerodactylus townsendi</name>
    <dbReference type="NCBI Taxonomy" id="933632"/>
    <lineage>
        <taxon>Eukaryota</taxon>
        <taxon>Metazoa</taxon>
        <taxon>Chordata</taxon>
        <taxon>Craniata</taxon>
        <taxon>Vertebrata</taxon>
        <taxon>Euteleostomi</taxon>
        <taxon>Lepidosauria</taxon>
        <taxon>Squamata</taxon>
        <taxon>Bifurcata</taxon>
        <taxon>Gekkota</taxon>
        <taxon>Sphaerodactylidae</taxon>
        <taxon>Sphaerodactylus</taxon>
    </lineage>
</organism>
<gene>
    <name evidence="1" type="ORF">K3G42_003459</name>
</gene>
<keyword evidence="2" id="KW-1185">Reference proteome</keyword>
<evidence type="ECO:0000313" key="1">
    <source>
        <dbReference type="EMBL" id="KAH8001256.1"/>
    </source>
</evidence>
<proteinExistence type="predicted"/>
<accession>A0ACB8F7T0</accession>
<dbReference type="Proteomes" id="UP000827872">
    <property type="component" value="Linkage Group LG08"/>
</dbReference>
<comment type="caution">
    <text evidence="1">The sequence shown here is derived from an EMBL/GenBank/DDBJ whole genome shotgun (WGS) entry which is preliminary data.</text>
</comment>
<name>A0ACB8F7T0_9SAUR</name>